<dbReference type="STRING" id="1503925.TH53_21555"/>
<reference evidence="9 10" key="1">
    <citation type="submission" date="2015-01" db="EMBL/GenBank/DDBJ databases">
        <title>Draft genome sequence of Pedobacter sp. NL19 isolated from sludge of an effluent treatment pond in an abandoned uranium mine.</title>
        <authorList>
            <person name="Santos T."/>
            <person name="Caetano T."/>
            <person name="Covas C."/>
            <person name="Cruz A."/>
            <person name="Mendo S."/>
        </authorList>
    </citation>
    <scope>NUCLEOTIDE SEQUENCE [LARGE SCALE GENOMIC DNA]</scope>
    <source>
        <strain evidence="9 10">NL19</strain>
    </source>
</reference>
<keyword evidence="6 7" id="KW-0408">Iron</keyword>
<dbReference type="PANTHER" id="PTHR30600:SF10">
    <property type="entry name" value="BLL6722 PROTEIN"/>
    <property type="match status" value="1"/>
</dbReference>
<feature type="domain" description="Cytochrome c" evidence="8">
    <location>
        <begin position="134"/>
        <end position="271"/>
    </location>
</feature>
<keyword evidence="2 7" id="KW-0349">Heme</keyword>
<keyword evidence="5" id="KW-0560">Oxidoreductase</keyword>
<dbReference type="GO" id="GO:0009055">
    <property type="term" value="F:electron transfer activity"/>
    <property type="evidence" value="ECO:0007669"/>
    <property type="project" value="InterPro"/>
</dbReference>
<dbReference type="InterPro" id="IPR051395">
    <property type="entry name" value="Cytochrome_c_Peroxidase/MauG"/>
</dbReference>
<dbReference type="EMBL" id="JXRA01000108">
    <property type="protein sequence ID" value="KIO75298.1"/>
    <property type="molecule type" value="Genomic_DNA"/>
</dbReference>
<dbReference type="InterPro" id="IPR004852">
    <property type="entry name" value="Di-haem_cyt_c_peroxidsae"/>
</dbReference>
<proteinExistence type="predicted"/>
<evidence type="ECO:0000256" key="3">
    <source>
        <dbReference type="ARBA" id="ARBA00022723"/>
    </source>
</evidence>
<comment type="caution">
    <text evidence="9">The sequence shown here is derived from an EMBL/GenBank/DDBJ whole genome shotgun (WGS) entry which is preliminary data.</text>
</comment>
<name>A0A0D0F0Y6_9SPHI</name>
<dbReference type="PANTHER" id="PTHR30600">
    <property type="entry name" value="CYTOCHROME C PEROXIDASE-RELATED"/>
    <property type="match status" value="1"/>
</dbReference>
<protein>
    <recommendedName>
        <fullName evidence="8">Cytochrome c domain-containing protein</fullName>
    </recommendedName>
</protein>
<keyword evidence="3 7" id="KW-0479">Metal-binding</keyword>
<keyword evidence="10" id="KW-1185">Reference proteome</keyword>
<dbReference type="GO" id="GO:0046872">
    <property type="term" value="F:metal ion binding"/>
    <property type="evidence" value="ECO:0007669"/>
    <property type="project" value="UniProtKB-KW"/>
</dbReference>
<comment type="subcellular location">
    <subcellularLocation>
        <location evidence="1">Cell envelope</location>
    </subcellularLocation>
</comment>
<evidence type="ECO:0000259" key="8">
    <source>
        <dbReference type="PROSITE" id="PS51007"/>
    </source>
</evidence>
<dbReference type="InterPro" id="IPR036909">
    <property type="entry name" value="Cyt_c-like_dom_sf"/>
</dbReference>
<dbReference type="GO" id="GO:0020037">
    <property type="term" value="F:heme binding"/>
    <property type="evidence" value="ECO:0007669"/>
    <property type="project" value="InterPro"/>
</dbReference>
<evidence type="ECO:0000256" key="2">
    <source>
        <dbReference type="ARBA" id="ARBA00022617"/>
    </source>
</evidence>
<evidence type="ECO:0000256" key="5">
    <source>
        <dbReference type="ARBA" id="ARBA00023002"/>
    </source>
</evidence>
<evidence type="ECO:0000256" key="7">
    <source>
        <dbReference type="PROSITE-ProRule" id="PRU00433"/>
    </source>
</evidence>
<keyword evidence="4" id="KW-0732">Signal</keyword>
<evidence type="ECO:0000313" key="10">
    <source>
        <dbReference type="Proteomes" id="UP000032049"/>
    </source>
</evidence>
<feature type="domain" description="Cytochrome c" evidence="8">
    <location>
        <begin position="290"/>
        <end position="432"/>
    </location>
</feature>
<evidence type="ECO:0000256" key="1">
    <source>
        <dbReference type="ARBA" id="ARBA00004196"/>
    </source>
</evidence>
<dbReference type="GO" id="GO:0004130">
    <property type="term" value="F:cytochrome-c peroxidase activity"/>
    <property type="evidence" value="ECO:0007669"/>
    <property type="project" value="TreeGrafter"/>
</dbReference>
<dbReference type="Gene3D" id="1.10.760.10">
    <property type="entry name" value="Cytochrome c-like domain"/>
    <property type="match status" value="2"/>
</dbReference>
<accession>A0A0D0F0Y6</accession>
<evidence type="ECO:0000256" key="4">
    <source>
        <dbReference type="ARBA" id="ARBA00022729"/>
    </source>
</evidence>
<dbReference type="SUPFAM" id="SSF46626">
    <property type="entry name" value="Cytochrome c"/>
    <property type="match status" value="2"/>
</dbReference>
<dbReference type="AlphaFoldDB" id="A0A0D0F0Y6"/>
<dbReference type="PROSITE" id="PS51007">
    <property type="entry name" value="CYTC"/>
    <property type="match status" value="2"/>
</dbReference>
<dbReference type="OrthoDB" id="9805202at2"/>
<evidence type="ECO:0000256" key="6">
    <source>
        <dbReference type="ARBA" id="ARBA00023004"/>
    </source>
</evidence>
<dbReference type="Pfam" id="PF03150">
    <property type="entry name" value="CCP_MauG"/>
    <property type="match status" value="1"/>
</dbReference>
<dbReference type="Proteomes" id="UP000032049">
    <property type="component" value="Unassembled WGS sequence"/>
</dbReference>
<dbReference type="InterPro" id="IPR009056">
    <property type="entry name" value="Cyt_c-like_dom"/>
</dbReference>
<dbReference type="GO" id="GO:0030313">
    <property type="term" value="C:cell envelope"/>
    <property type="evidence" value="ECO:0007669"/>
    <property type="project" value="UniProtKB-SubCell"/>
</dbReference>
<sequence length="435" mass="48629">MRLELVKIITLSITGYDAPELKSGIEEAAQSLVSVQKVLLPLLKKKDQSSVLLNQQLSGATAYLYQHPDFDSFDRMVFLKNYALPLQQQLTTFIQISKADLQKKSGLNYQAKHLFSPDAIPQNIFPGARISTPAMVALGQKLFLEKSLSGNLKRSCASCHHPDQYFGEKLKTSIAFDEQSYLTRNAPTLLYTVFQYSQFWDGRVKSLQEQIKAVISNPLEMNGKHEVIVDSISKSKQYRQDFLQAFPAFKVNPVSMETIADALAAYVGSLNPRNSAFDRYMNGDRKAMKSSAVKGFNLFMGKAACGSCHFAPLFNGLIPPYYKLTEYEVLGTPGNADFSKLKKDQDKGRYDFFPISFYQAAFKTPTIRNVEKTAPYMHNGVFTDLYQVVDFYNKGGGAGLGLDLPGQTLSSKPLHLSKAETQNIIDFMKSLTDNL</sequence>
<evidence type="ECO:0000313" key="9">
    <source>
        <dbReference type="EMBL" id="KIO75298.1"/>
    </source>
</evidence>
<organism evidence="9 10">
    <name type="scientific">Pedobacter lusitanus</name>
    <dbReference type="NCBI Taxonomy" id="1503925"/>
    <lineage>
        <taxon>Bacteria</taxon>
        <taxon>Pseudomonadati</taxon>
        <taxon>Bacteroidota</taxon>
        <taxon>Sphingobacteriia</taxon>
        <taxon>Sphingobacteriales</taxon>
        <taxon>Sphingobacteriaceae</taxon>
        <taxon>Pedobacter</taxon>
    </lineage>
</organism>
<gene>
    <name evidence="9" type="ORF">TH53_21555</name>
</gene>